<gene>
    <name evidence="2" type="ORF">K461DRAFT_319113</name>
</gene>
<keyword evidence="3" id="KW-1185">Reference proteome</keyword>
<comment type="caution">
    <text evidence="2">The sequence shown here is derived from an EMBL/GenBank/DDBJ whole genome shotgun (WGS) entry which is preliminary data.</text>
</comment>
<dbReference type="SUPFAM" id="SSF57701">
    <property type="entry name" value="Zn2/Cys6 DNA-binding domain"/>
    <property type="match status" value="1"/>
</dbReference>
<evidence type="ECO:0000256" key="1">
    <source>
        <dbReference type="ARBA" id="ARBA00023242"/>
    </source>
</evidence>
<dbReference type="EMBL" id="ML996083">
    <property type="protein sequence ID" value="KAF2154571.1"/>
    <property type="molecule type" value="Genomic_DNA"/>
</dbReference>
<dbReference type="InterPro" id="IPR001138">
    <property type="entry name" value="Zn2Cys6_DnaBD"/>
</dbReference>
<sequence>MGRKPNALILEFFQRGAKLEDQSNRYEHTCKMCGMVFPKGRPDSMNRHLFEKCPNISDYDKARAFAYAQGQMDVQRFANRAHGQNDNMHIPFAQHGGPIQLDQGVSGPNATLNREPSALDTLAEVSRQHLDLSRQRFQGDASGMVPHDPALDTGEMETWMMQLQQQLAEANDAEDARTQRNIQQSIETSPLIETASAASQLNASLEGHPIPHVKTRTGSLSSMMPSSQLAQHTNLDPALHTQLIDHAEPVPQSQAASLANTSNASHLNLQALYDYNNNNNSGETLQAPDIRGFGLLQRPGKKQRRNKFSAERRKEVGGIRKMGACLRCRMLKKPCSGETPCATCSVIGAPRVWRAACIRTRVADEFTLYNTSYFYAKARDTANVLLGSTQMEKSGGNIAVTFFNDGLPLALPALQNCSPSSNAAGSDTPDSSTVHDMTRTFALQLDTQEAAKTVESYLDLEHERFVAAEPNTLLRATLQTLKQLDNEHKDTLVARTIFLWSATTLLVAPETLTWEIVHKSSESTPGGVTTSIDAARPDHALLQSQVLDAVERYASQAVKQVCNELERRLLARATSTSMITFLITVLLLNSVERMSLLFRTFDTRASASTTSPPADPSIASPGAPQDWPLTRPPSAYFSQGFSFSNLLHLLLRMRSLPPRTVLQHATPLAEEQLVVVKVEGSHVTQFFPEEEDAQERTYRDDEHRYLVQMATWLSKTGVTMGDLLAQAVKNDDDVVADGAGAGKAWDLRFVAGLVLPDHWEDKVAGEALHGHGDARQAQGLEVSQRNAVQGRTEDVAVVDPALAVS</sequence>
<accession>A0A9P4MPC9</accession>
<protein>
    <recommendedName>
        <fullName evidence="4">Zn(2)-C6 fungal-type domain-containing protein</fullName>
    </recommendedName>
</protein>
<dbReference type="CDD" id="cd00067">
    <property type="entry name" value="GAL4"/>
    <property type="match status" value="1"/>
</dbReference>
<organism evidence="2 3">
    <name type="scientific">Myriangium duriaei CBS 260.36</name>
    <dbReference type="NCBI Taxonomy" id="1168546"/>
    <lineage>
        <taxon>Eukaryota</taxon>
        <taxon>Fungi</taxon>
        <taxon>Dikarya</taxon>
        <taxon>Ascomycota</taxon>
        <taxon>Pezizomycotina</taxon>
        <taxon>Dothideomycetes</taxon>
        <taxon>Dothideomycetidae</taxon>
        <taxon>Myriangiales</taxon>
        <taxon>Myriangiaceae</taxon>
        <taxon>Myriangium</taxon>
    </lineage>
</organism>
<dbReference type="AlphaFoldDB" id="A0A9P4MPC9"/>
<keyword evidence="1" id="KW-0539">Nucleus</keyword>
<evidence type="ECO:0000313" key="2">
    <source>
        <dbReference type="EMBL" id="KAF2154571.1"/>
    </source>
</evidence>
<dbReference type="Proteomes" id="UP000799439">
    <property type="component" value="Unassembled WGS sequence"/>
</dbReference>
<dbReference type="OrthoDB" id="5417895at2759"/>
<dbReference type="GO" id="GO:0008270">
    <property type="term" value="F:zinc ion binding"/>
    <property type="evidence" value="ECO:0007669"/>
    <property type="project" value="InterPro"/>
</dbReference>
<proteinExistence type="predicted"/>
<dbReference type="InterPro" id="IPR052973">
    <property type="entry name" value="Fungal_sec-metab_reg_TF"/>
</dbReference>
<evidence type="ECO:0000313" key="3">
    <source>
        <dbReference type="Proteomes" id="UP000799439"/>
    </source>
</evidence>
<dbReference type="GO" id="GO:0000981">
    <property type="term" value="F:DNA-binding transcription factor activity, RNA polymerase II-specific"/>
    <property type="evidence" value="ECO:0007669"/>
    <property type="project" value="InterPro"/>
</dbReference>
<dbReference type="PANTHER" id="PTHR35392:SF2">
    <property type="entry name" value="ZN(II)2CYS6 TRANSCRIPTION FACTOR (EUROFUNG)"/>
    <property type="match status" value="1"/>
</dbReference>
<reference evidence="2" key="1">
    <citation type="journal article" date="2020" name="Stud. Mycol.">
        <title>101 Dothideomycetes genomes: a test case for predicting lifestyles and emergence of pathogens.</title>
        <authorList>
            <person name="Haridas S."/>
            <person name="Albert R."/>
            <person name="Binder M."/>
            <person name="Bloem J."/>
            <person name="Labutti K."/>
            <person name="Salamov A."/>
            <person name="Andreopoulos B."/>
            <person name="Baker S."/>
            <person name="Barry K."/>
            <person name="Bills G."/>
            <person name="Bluhm B."/>
            <person name="Cannon C."/>
            <person name="Castanera R."/>
            <person name="Culley D."/>
            <person name="Daum C."/>
            <person name="Ezra D."/>
            <person name="Gonzalez J."/>
            <person name="Henrissat B."/>
            <person name="Kuo A."/>
            <person name="Liang C."/>
            <person name="Lipzen A."/>
            <person name="Lutzoni F."/>
            <person name="Magnuson J."/>
            <person name="Mondo S."/>
            <person name="Nolan M."/>
            <person name="Ohm R."/>
            <person name="Pangilinan J."/>
            <person name="Park H.-J."/>
            <person name="Ramirez L."/>
            <person name="Alfaro M."/>
            <person name="Sun H."/>
            <person name="Tritt A."/>
            <person name="Yoshinaga Y."/>
            <person name="Zwiers L.-H."/>
            <person name="Turgeon B."/>
            <person name="Goodwin S."/>
            <person name="Spatafora J."/>
            <person name="Crous P."/>
            <person name="Grigoriev I."/>
        </authorList>
    </citation>
    <scope>NUCLEOTIDE SEQUENCE</scope>
    <source>
        <strain evidence="2">CBS 260.36</strain>
    </source>
</reference>
<evidence type="ECO:0008006" key="4">
    <source>
        <dbReference type="Google" id="ProtNLM"/>
    </source>
</evidence>
<dbReference type="InterPro" id="IPR036864">
    <property type="entry name" value="Zn2-C6_fun-type_DNA-bd_sf"/>
</dbReference>
<name>A0A9P4MPC9_9PEZI</name>
<dbReference type="PANTHER" id="PTHR35392">
    <property type="entry name" value="ZN(II)2CYS6 TRANSCRIPTION FACTOR (EUROFUNG)-RELATED-RELATED"/>
    <property type="match status" value="1"/>
</dbReference>